<evidence type="ECO:0000313" key="3">
    <source>
        <dbReference type="Proteomes" id="UP000567179"/>
    </source>
</evidence>
<reference evidence="2 3" key="1">
    <citation type="journal article" date="2020" name="ISME J.">
        <title>Uncovering the hidden diversity of litter-decomposition mechanisms in mushroom-forming fungi.</title>
        <authorList>
            <person name="Floudas D."/>
            <person name="Bentzer J."/>
            <person name="Ahren D."/>
            <person name="Johansson T."/>
            <person name="Persson P."/>
            <person name="Tunlid A."/>
        </authorList>
    </citation>
    <scope>NUCLEOTIDE SEQUENCE [LARGE SCALE GENOMIC DNA]</scope>
    <source>
        <strain evidence="2 3">CBS 101986</strain>
    </source>
</reference>
<evidence type="ECO:0000313" key="2">
    <source>
        <dbReference type="EMBL" id="KAF5326926.1"/>
    </source>
</evidence>
<evidence type="ECO:0008006" key="4">
    <source>
        <dbReference type="Google" id="ProtNLM"/>
    </source>
</evidence>
<dbReference type="EMBL" id="JAACJJ010000014">
    <property type="protein sequence ID" value="KAF5326926.1"/>
    <property type="molecule type" value="Genomic_DNA"/>
</dbReference>
<dbReference type="InterPro" id="IPR014752">
    <property type="entry name" value="Arrestin-like_C"/>
</dbReference>
<dbReference type="InterPro" id="IPR014756">
    <property type="entry name" value="Ig_E-set"/>
</dbReference>
<dbReference type="AlphaFoldDB" id="A0A8H5BQ01"/>
<dbReference type="Gene3D" id="2.60.40.640">
    <property type="match status" value="1"/>
</dbReference>
<keyword evidence="3" id="KW-1185">Reference proteome</keyword>
<comment type="caution">
    <text evidence="2">The sequence shown here is derived from an EMBL/GenBank/DDBJ whole genome shotgun (WGS) entry which is preliminary data.</text>
</comment>
<dbReference type="SUPFAM" id="SSF81296">
    <property type="entry name" value="E set domains"/>
    <property type="match status" value="1"/>
</dbReference>
<dbReference type="OrthoDB" id="2333384at2759"/>
<feature type="compositionally biased region" description="Polar residues" evidence="1">
    <location>
        <begin position="26"/>
        <end position="36"/>
    </location>
</feature>
<dbReference type="Proteomes" id="UP000567179">
    <property type="component" value="Unassembled WGS sequence"/>
</dbReference>
<feature type="region of interest" description="Disordered" evidence="1">
    <location>
        <begin position="1"/>
        <end position="41"/>
    </location>
</feature>
<protein>
    <recommendedName>
        <fullName evidence="4">Arrestin-like N-terminal domain-containing protein</fullName>
    </recommendedName>
</protein>
<accession>A0A8H5BQ01</accession>
<proteinExistence type="predicted"/>
<evidence type="ECO:0000256" key="1">
    <source>
        <dbReference type="SAM" id="MobiDB-lite"/>
    </source>
</evidence>
<organism evidence="2 3">
    <name type="scientific">Psilocybe cf. subviscida</name>
    <dbReference type="NCBI Taxonomy" id="2480587"/>
    <lineage>
        <taxon>Eukaryota</taxon>
        <taxon>Fungi</taxon>
        <taxon>Dikarya</taxon>
        <taxon>Basidiomycota</taxon>
        <taxon>Agaricomycotina</taxon>
        <taxon>Agaricomycetes</taxon>
        <taxon>Agaricomycetidae</taxon>
        <taxon>Agaricales</taxon>
        <taxon>Agaricineae</taxon>
        <taxon>Strophariaceae</taxon>
        <taxon>Psilocybe</taxon>
    </lineage>
</organism>
<name>A0A8H5BQ01_9AGAR</name>
<sequence length="441" mass="47852">MSSDTKSPSGPPTDALPSYADAGGRPQQTAGSSSAGGMTEHHRFLETSKGRKWLGLSVKSRSPTAASMPAFVEGDTISGSVSIDLDKAESSKGITISIQGSTTFVGQDEEVFFQEEVSLWTPSGNDGKLSGKQSWAFSFKLPAEVKVSEPQRGPLNTFRMPPNFTERASPAYIDYKLTATVKRGFLKVNQTLMTNIIYQPTTIPDPPSAVRRMAYWEGSPLVGPEGDPEGWKVLPPVKIQGALSDKAVDIDCTLAVAIPLSYATGSPIPFMATFTGQDASVLETVAVAKAIQLRLRRSMATGDEATDDNGVRRTDNHFSQDMGIGYFWPSQEGAAQPLKRVFQGELEVVKGLKPSFIFPKVSLRYTLVMLPFDIQGFVPSSPPSPVLLSEPLKICSRQVPDLKIHSYAPPGYDKPNLIDYNKSVGLLENGNQRFLPHHTAR</sequence>
<gene>
    <name evidence="2" type="ORF">D9619_004162</name>
</gene>